<accession>I4ETA5</accession>
<feature type="transmembrane region" description="Helical" evidence="1">
    <location>
        <begin position="244"/>
        <end position="268"/>
    </location>
</feature>
<evidence type="ECO:0000313" key="2">
    <source>
        <dbReference type="EMBL" id="CCH86618.1"/>
    </source>
</evidence>
<evidence type="ECO:0000313" key="3">
    <source>
        <dbReference type="Proteomes" id="UP000006461"/>
    </source>
</evidence>
<dbReference type="PATRIC" id="fig|477641.3.peg.1101"/>
<dbReference type="eggNOG" id="COG1277">
    <property type="taxonomic scope" value="Bacteria"/>
</dbReference>
<keyword evidence="3" id="KW-1185">Reference proteome</keyword>
<feature type="transmembrane region" description="Helical" evidence="1">
    <location>
        <begin position="118"/>
        <end position="144"/>
    </location>
</feature>
<dbReference type="KEGG" id="mmar:MODMU_1168"/>
<dbReference type="PANTHER" id="PTHR37305:SF2">
    <property type="entry name" value="BACITRACIN TRANSPORT PERMEASE PROTEIN BCRB"/>
    <property type="match status" value="1"/>
</dbReference>
<dbReference type="Proteomes" id="UP000006461">
    <property type="component" value="Chromosome"/>
</dbReference>
<dbReference type="OrthoDB" id="3297477at2"/>
<dbReference type="EMBL" id="FO203431">
    <property type="protein sequence ID" value="CCH86618.1"/>
    <property type="molecule type" value="Genomic_DNA"/>
</dbReference>
<gene>
    <name evidence="2" type="ordered locus">MODMU_1168</name>
</gene>
<dbReference type="PANTHER" id="PTHR37305">
    <property type="entry name" value="INTEGRAL MEMBRANE PROTEIN-RELATED"/>
    <property type="match status" value="1"/>
</dbReference>
<dbReference type="HOGENOM" id="CLU_051674_1_1_11"/>
<feature type="transmembrane region" description="Helical" evidence="1">
    <location>
        <begin position="74"/>
        <end position="97"/>
    </location>
</feature>
<keyword evidence="1" id="KW-0812">Transmembrane</keyword>
<reference evidence="2 3" key="1">
    <citation type="journal article" date="2012" name="J. Bacteriol.">
        <title>Genome Sequence of Radiation-Resistant Modestobacter marinus Strain BC501, a Representative Actinobacterium That Thrives on Calcareous Stone Surfaces.</title>
        <authorList>
            <person name="Normand P."/>
            <person name="Gury J."/>
            <person name="Pujic P."/>
            <person name="Chouaia B."/>
            <person name="Crotti E."/>
            <person name="Brusetti L."/>
            <person name="Daffonchio D."/>
            <person name="Vacherie B."/>
            <person name="Barbe V."/>
            <person name="Medigue C."/>
            <person name="Calteau A."/>
            <person name="Ghodhbane-Gtari F."/>
            <person name="Essoussi I."/>
            <person name="Nouioui I."/>
            <person name="Abbassi-Ghozzi I."/>
            <person name="Gtari M."/>
        </authorList>
    </citation>
    <scope>NUCLEOTIDE SEQUENCE [LARGE SCALE GENOMIC DNA]</scope>
    <source>
        <strain evidence="3">BC 501</strain>
    </source>
</reference>
<feature type="transmembrane region" description="Helical" evidence="1">
    <location>
        <begin position="195"/>
        <end position="213"/>
    </location>
</feature>
<dbReference type="STRING" id="477641.MODMU_1168"/>
<sequence>MIDTVALDPNRHVPGARQHPRFADTLHAEWVKLWSVRSTRWSLALLFLLGAGLTTLVCWAAADAIASGEAGEAAGSFLTWGLIFSQLTALALGTLVVTSEYGTGMMRASITAVPRRGAIVAAKALVVSGVLFVAGLVTAVAGYLGGNWFLDRAGVGLALSDDGVLRALLGNGLFLAGLGLFAVATGLLVRNTGAALTIGMGLVLVVGQLAYALPGTWGEWVAKLLPGNAGGSVAMVQPFTGVALAPWTGFAVFAAEIAALLLAATLVFRRRDA</sequence>
<dbReference type="AlphaFoldDB" id="I4ETA5"/>
<organism evidence="2 3">
    <name type="scientific">Modestobacter italicus (strain DSM 44449 / CECT 9708 / BC 501)</name>
    <dbReference type="NCBI Taxonomy" id="2732864"/>
    <lineage>
        <taxon>Bacteria</taxon>
        <taxon>Bacillati</taxon>
        <taxon>Actinomycetota</taxon>
        <taxon>Actinomycetes</taxon>
        <taxon>Geodermatophilales</taxon>
        <taxon>Geodermatophilaceae</taxon>
        <taxon>Modestobacter</taxon>
    </lineage>
</organism>
<proteinExistence type="predicted"/>
<keyword evidence="1" id="KW-1133">Transmembrane helix</keyword>
<feature type="transmembrane region" description="Helical" evidence="1">
    <location>
        <begin position="41"/>
        <end position="62"/>
    </location>
</feature>
<feature type="transmembrane region" description="Helical" evidence="1">
    <location>
        <begin position="164"/>
        <end position="188"/>
    </location>
</feature>
<dbReference type="OMA" id="RSTMWTL"/>
<evidence type="ECO:0000256" key="1">
    <source>
        <dbReference type="SAM" id="Phobius"/>
    </source>
</evidence>
<keyword evidence="1" id="KW-0472">Membrane</keyword>
<protein>
    <submittedName>
        <fullName evidence="2">ABC transporter</fullName>
    </submittedName>
</protein>
<name>I4ETA5_MODI5</name>